<accession>A0ABU9HSE1</accession>
<protein>
    <recommendedName>
        <fullName evidence="3">Transposase</fullName>
    </recommendedName>
</protein>
<evidence type="ECO:0000313" key="2">
    <source>
        <dbReference type="Proteomes" id="UP001464555"/>
    </source>
</evidence>
<organism evidence="1 2">
    <name type="scientific">Flavobacterium arundinis</name>
    <dbReference type="NCBI Taxonomy" id="3139143"/>
    <lineage>
        <taxon>Bacteria</taxon>
        <taxon>Pseudomonadati</taxon>
        <taxon>Bacteroidota</taxon>
        <taxon>Flavobacteriia</taxon>
        <taxon>Flavobacteriales</taxon>
        <taxon>Flavobacteriaceae</taxon>
        <taxon>Flavobacterium</taxon>
    </lineage>
</organism>
<sequence>MAHIKQPAAKPFGIKTHLRLVFRAWNRRATMIKIKQTAKSIPIGTL</sequence>
<evidence type="ECO:0008006" key="3">
    <source>
        <dbReference type="Google" id="ProtNLM"/>
    </source>
</evidence>
<name>A0ABU9HSE1_9FLAO</name>
<dbReference type="Proteomes" id="UP001464555">
    <property type="component" value="Unassembled WGS sequence"/>
</dbReference>
<gene>
    <name evidence="1" type="ORF">AAEO56_02300</name>
</gene>
<dbReference type="RefSeq" id="WP_341695397.1">
    <property type="nucleotide sequence ID" value="NZ_JBBYHR010000001.1"/>
</dbReference>
<dbReference type="EMBL" id="JBBYHR010000001">
    <property type="protein sequence ID" value="MEL1243079.1"/>
    <property type="molecule type" value="Genomic_DNA"/>
</dbReference>
<reference evidence="1 2" key="1">
    <citation type="submission" date="2024-04" db="EMBL/GenBank/DDBJ databases">
        <title>Flavobacterium sp. DGU11 16S ribosomal RNA gene Genome sequencing and assembly.</title>
        <authorList>
            <person name="Park S."/>
        </authorList>
    </citation>
    <scope>NUCLEOTIDE SEQUENCE [LARGE SCALE GENOMIC DNA]</scope>
    <source>
        <strain evidence="1 2">DGU11</strain>
    </source>
</reference>
<evidence type="ECO:0000313" key="1">
    <source>
        <dbReference type="EMBL" id="MEL1243079.1"/>
    </source>
</evidence>
<comment type="caution">
    <text evidence="1">The sequence shown here is derived from an EMBL/GenBank/DDBJ whole genome shotgun (WGS) entry which is preliminary data.</text>
</comment>
<proteinExistence type="predicted"/>
<keyword evidence="2" id="KW-1185">Reference proteome</keyword>